<dbReference type="AlphaFoldDB" id="A0A8T2RT54"/>
<evidence type="ECO:0000313" key="3">
    <source>
        <dbReference type="Proteomes" id="UP000825935"/>
    </source>
</evidence>
<dbReference type="GO" id="GO:0010115">
    <property type="term" value="P:regulation of abscisic acid biosynthetic process"/>
    <property type="evidence" value="ECO:0007669"/>
    <property type="project" value="InterPro"/>
</dbReference>
<evidence type="ECO:0000256" key="1">
    <source>
        <dbReference type="SAM" id="MobiDB-lite"/>
    </source>
</evidence>
<proteinExistence type="predicted"/>
<protein>
    <submittedName>
        <fullName evidence="2">Uncharacterized protein</fullName>
    </submittedName>
</protein>
<feature type="region of interest" description="Disordered" evidence="1">
    <location>
        <begin position="130"/>
        <end position="238"/>
    </location>
</feature>
<feature type="compositionally biased region" description="Low complexity" evidence="1">
    <location>
        <begin position="44"/>
        <end position="53"/>
    </location>
</feature>
<dbReference type="EMBL" id="CM035429">
    <property type="protein sequence ID" value="KAH7299380.1"/>
    <property type="molecule type" value="Genomic_DNA"/>
</dbReference>
<dbReference type="OMA" id="FGYGQSQ"/>
<feature type="compositionally biased region" description="Polar residues" evidence="1">
    <location>
        <begin position="179"/>
        <end position="190"/>
    </location>
</feature>
<dbReference type="PANTHER" id="PTHR35098:SF1">
    <property type="entry name" value="NODULIN-RELATED PROTEIN 2"/>
    <property type="match status" value="1"/>
</dbReference>
<accession>A0A8T2RT54</accession>
<feature type="compositionally biased region" description="Low complexity" evidence="1">
    <location>
        <begin position="158"/>
        <end position="171"/>
    </location>
</feature>
<gene>
    <name evidence="2" type="ORF">KP509_24G008400</name>
</gene>
<organism evidence="2 3">
    <name type="scientific">Ceratopteris richardii</name>
    <name type="common">Triangle waterfern</name>
    <dbReference type="NCBI Taxonomy" id="49495"/>
    <lineage>
        <taxon>Eukaryota</taxon>
        <taxon>Viridiplantae</taxon>
        <taxon>Streptophyta</taxon>
        <taxon>Embryophyta</taxon>
        <taxon>Tracheophyta</taxon>
        <taxon>Polypodiopsida</taxon>
        <taxon>Polypodiidae</taxon>
        <taxon>Polypodiales</taxon>
        <taxon>Pteridineae</taxon>
        <taxon>Pteridaceae</taxon>
        <taxon>Parkerioideae</taxon>
        <taxon>Ceratopteris</taxon>
    </lineage>
</organism>
<dbReference type="PANTHER" id="PTHR35098">
    <property type="entry name" value="EXPRESSED PROTEIN"/>
    <property type="match status" value="1"/>
</dbReference>
<reference evidence="2" key="1">
    <citation type="submission" date="2021-08" db="EMBL/GenBank/DDBJ databases">
        <title>WGS assembly of Ceratopteris richardii.</title>
        <authorList>
            <person name="Marchant D.B."/>
            <person name="Chen G."/>
            <person name="Jenkins J."/>
            <person name="Shu S."/>
            <person name="Leebens-Mack J."/>
            <person name="Grimwood J."/>
            <person name="Schmutz J."/>
            <person name="Soltis P."/>
            <person name="Soltis D."/>
            <person name="Chen Z.-H."/>
        </authorList>
    </citation>
    <scope>NUCLEOTIDE SEQUENCE</scope>
    <source>
        <strain evidence="2">Whitten #5841</strain>
        <tissue evidence="2">Leaf</tissue>
    </source>
</reference>
<name>A0A8T2RT54_CERRI</name>
<feature type="region of interest" description="Disordered" evidence="1">
    <location>
        <begin position="1"/>
        <end position="87"/>
    </location>
</feature>
<feature type="compositionally biased region" description="Polar residues" evidence="1">
    <location>
        <begin position="200"/>
        <end position="210"/>
    </location>
</feature>
<sequence length="238" mass="24262">MADSSDRGMSNLFSAASSALHSAQGQGSHANPAQKPHGSDHKPPSSSHSSKPSYGEIFSSAQVVMDAAKTKLHKPSGSSSSSSTEGVDVGKLAGAAGTLIGAVSHYGKFEETGHGKYVHKAQDFLQSYAAKHGSHGNSAVPPPTSGHHGDGHGASGYPPSQNHQSPSQPYSADGYGYQGHTSGSHQSASQPYPAAGYTGNYGNQGHTNVHANANNEPPMAYPPPGYPTSGTGHHRAGS</sequence>
<dbReference type="OrthoDB" id="695806at2759"/>
<dbReference type="GO" id="GO:0009408">
    <property type="term" value="P:response to heat"/>
    <property type="evidence" value="ECO:0007669"/>
    <property type="project" value="InterPro"/>
</dbReference>
<feature type="compositionally biased region" description="Low complexity" evidence="1">
    <location>
        <begin position="14"/>
        <end position="23"/>
    </location>
</feature>
<dbReference type="InterPro" id="IPR040294">
    <property type="entry name" value="Nodulin-rel_1/2"/>
</dbReference>
<evidence type="ECO:0000313" key="2">
    <source>
        <dbReference type="EMBL" id="KAH7299380.1"/>
    </source>
</evidence>
<keyword evidence="3" id="KW-1185">Reference proteome</keyword>
<comment type="caution">
    <text evidence="2">The sequence shown here is derived from an EMBL/GenBank/DDBJ whole genome shotgun (WGS) entry which is preliminary data.</text>
</comment>
<dbReference type="Proteomes" id="UP000825935">
    <property type="component" value="Chromosome 24"/>
</dbReference>